<protein>
    <submittedName>
        <fullName evidence="1">Uncharacterized protein</fullName>
    </submittedName>
</protein>
<name>A0A511WSR5_9BACI</name>
<comment type="caution">
    <text evidence="1">The sequence shown here is derived from an EMBL/GenBank/DDBJ whole genome shotgun (WGS) entry which is preliminary data.</text>
</comment>
<organism evidence="1 2">
    <name type="scientific">Halobacillus faecis</name>
    <dbReference type="NCBI Taxonomy" id="360184"/>
    <lineage>
        <taxon>Bacteria</taxon>
        <taxon>Bacillati</taxon>
        <taxon>Bacillota</taxon>
        <taxon>Bacilli</taxon>
        <taxon>Bacillales</taxon>
        <taxon>Bacillaceae</taxon>
        <taxon>Halobacillus</taxon>
    </lineage>
</organism>
<evidence type="ECO:0000313" key="2">
    <source>
        <dbReference type="Proteomes" id="UP000321886"/>
    </source>
</evidence>
<dbReference type="AlphaFoldDB" id="A0A511WSR5"/>
<dbReference type="Proteomes" id="UP000321886">
    <property type="component" value="Unassembled WGS sequence"/>
</dbReference>
<keyword evidence="2" id="KW-1185">Reference proteome</keyword>
<reference evidence="1 2" key="1">
    <citation type="submission" date="2019-07" db="EMBL/GenBank/DDBJ databases">
        <title>Whole genome shotgun sequence of Halobacillus faecis NBRC 103569.</title>
        <authorList>
            <person name="Hosoyama A."/>
            <person name="Uohara A."/>
            <person name="Ohji S."/>
            <person name="Ichikawa N."/>
        </authorList>
    </citation>
    <scope>NUCLEOTIDE SEQUENCE [LARGE SCALE GENOMIC DNA]</scope>
    <source>
        <strain evidence="1 2">NBRC 103569</strain>
    </source>
</reference>
<proteinExistence type="predicted"/>
<dbReference type="EMBL" id="BJYD01000022">
    <property type="protein sequence ID" value="GEN54204.1"/>
    <property type="molecule type" value="Genomic_DNA"/>
</dbReference>
<accession>A0A511WSR5</accession>
<gene>
    <name evidence="1" type="ORF">HFA01_24660</name>
</gene>
<sequence length="41" mass="4755">MSKACYSKIFPYVNANIRNDMLSFAKMEDAFILHIGDDRND</sequence>
<evidence type="ECO:0000313" key="1">
    <source>
        <dbReference type="EMBL" id="GEN54204.1"/>
    </source>
</evidence>